<dbReference type="Proteomes" id="UP000886879">
    <property type="component" value="Unassembled WGS sequence"/>
</dbReference>
<evidence type="ECO:0000313" key="1">
    <source>
        <dbReference type="EMBL" id="HIQ61729.1"/>
    </source>
</evidence>
<gene>
    <name evidence="1" type="ORF">IAD31_09085</name>
</gene>
<name>A0A9D1CIK3_9FIRM</name>
<sequence length="206" mass="23560">MHIPSGETSLLELLPFQAALDQALTPKEDYDVDRWLYVPPFYCEYRYILATRGKRPLICVGINPSTAAPDDLDNTLKSVERVALHNGFDSFVMFNVYPQRATDPDHMEKHCNEALHQENMKAFDYVLSLYEDTQPGIWAAWGTIIEKRDYLPACVRDMIAIGQTHGAAWYTAGKRSKKGHPHHPLYLRKDSGLDPFDVEEYLNSLD</sequence>
<comment type="caution">
    <text evidence="1">The sequence shown here is derived from an EMBL/GenBank/DDBJ whole genome shotgun (WGS) entry which is preliminary data.</text>
</comment>
<reference evidence="1" key="1">
    <citation type="submission" date="2020-10" db="EMBL/GenBank/DDBJ databases">
        <authorList>
            <person name="Gilroy R."/>
        </authorList>
    </citation>
    <scope>NUCLEOTIDE SEQUENCE</scope>
    <source>
        <strain evidence="1">ChiGjej2B2-12916</strain>
    </source>
</reference>
<dbReference type="InterPro" id="IPR012441">
    <property type="entry name" value="DUF1643"/>
</dbReference>
<organism evidence="1 2">
    <name type="scientific">Candidatus Enterenecus faecium</name>
    <dbReference type="NCBI Taxonomy" id="2840780"/>
    <lineage>
        <taxon>Bacteria</taxon>
        <taxon>Bacillati</taxon>
        <taxon>Bacillota</taxon>
        <taxon>Clostridia</taxon>
        <taxon>Eubacteriales</taxon>
        <taxon>Candidatus Enterenecus</taxon>
    </lineage>
</organism>
<protein>
    <submittedName>
        <fullName evidence="1">DUF1643 domain-containing protein</fullName>
    </submittedName>
</protein>
<dbReference type="EMBL" id="DVFO01000097">
    <property type="protein sequence ID" value="HIQ61729.1"/>
    <property type="molecule type" value="Genomic_DNA"/>
</dbReference>
<dbReference type="Pfam" id="PF07799">
    <property type="entry name" value="DUF1643"/>
    <property type="match status" value="1"/>
</dbReference>
<reference evidence="1" key="2">
    <citation type="journal article" date="2021" name="PeerJ">
        <title>Extensive microbial diversity within the chicken gut microbiome revealed by metagenomics and culture.</title>
        <authorList>
            <person name="Gilroy R."/>
            <person name="Ravi A."/>
            <person name="Getino M."/>
            <person name="Pursley I."/>
            <person name="Horton D.L."/>
            <person name="Alikhan N.F."/>
            <person name="Baker D."/>
            <person name="Gharbi K."/>
            <person name="Hall N."/>
            <person name="Watson M."/>
            <person name="Adriaenssens E.M."/>
            <person name="Foster-Nyarko E."/>
            <person name="Jarju S."/>
            <person name="Secka A."/>
            <person name="Antonio M."/>
            <person name="Oren A."/>
            <person name="Chaudhuri R.R."/>
            <person name="La Ragione R."/>
            <person name="Hildebrand F."/>
            <person name="Pallen M.J."/>
        </authorList>
    </citation>
    <scope>NUCLEOTIDE SEQUENCE</scope>
    <source>
        <strain evidence="1">ChiGjej2B2-12916</strain>
    </source>
</reference>
<accession>A0A9D1CIK3</accession>
<proteinExistence type="predicted"/>
<dbReference type="AlphaFoldDB" id="A0A9D1CIK3"/>
<evidence type="ECO:0000313" key="2">
    <source>
        <dbReference type="Proteomes" id="UP000886879"/>
    </source>
</evidence>